<dbReference type="Pfam" id="PF00672">
    <property type="entry name" value="HAMP"/>
    <property type="match status" value="1"/>
</dbReference>
<dbReference type="PROSITE" id="PS50111">
    <property type="entry name" value="CHEMOTAXIS_TRANSDUC_2"/>
    <property type="match status" value="1"/>
</dbReference>
<dbReference type="EMBL" id="AAOW01000010">
    <property type="protein sequence ID" value="EAR61164.1"/>
    <property type="molecule type" value="Genomic_DNA"/>
</dbReference>
<feature type="domain" description="HAMP" evidence="11">
    <location>
        <begin position="232"/>
        <end position="286"/>
    </location>
</feature>
<dbReference type="Pfam" id="PF00015">
    <property type="entry name" value="MCPsignal"/>
    <property type="match status" value="1"/>
</dbReference>
<proteinExistence type="inferred from homology"/>
<keyword evidence="3 9" id="KW-0812">Transmembrane</keyword>
<dbReference type="GO" id="GO:0007165">
    <property type="term" value="P:signal transduction"/>
    <property type="evidence" value="ECO:0007669"/>
    <property type="project" value="UniProtKB-KW"/>
</dbReference>
<evidence type="ECO:0000256" key="6">
    <source>
        <dbReference type="ARBA" id="ARBA00023224"/>
    </source>
</evidence>
<dbReference type="GO" id="GO:0005886">
    <property type="term" value="C:plasma membrane"/>
    <property type="evidence" value="ECO:0007669"/>
    <property type="project" value="UniProtKB-SubCell"/>
</dbReference>
<dbReference type="Pfam" id="PF17200">
    <property type="entry name" value="sCache_2"/>
    <property type="match status" value="1"/>
</dbReference>
<keyword evidence="5 9" id="KW-0472">Membrane</keyword>
<dbReference type="CDD" id="cd06225">
    <property type="entry name" value="HAMP"/>
    <property type="match status" value="1"/>
</dbReference>
<dbReference type="SMART" id="SM00283">
    <property type="entry name" value="MA"/>
    <property type="match status" value="1"/>
</dbReference>
<dbReference type="CDD" id="cd11386">
    <property type="entry name" value="MCP_signal"/>
    <property type="match status" value="1"/>
</dbReference>
<dbReference type="GO" id="GO:0006935">
    <property type="term" value="P:chemotaxis"/>
    <property type="evidence" value="ECO:0007669"/>
    <property type="project" value="InterPro"/>
</dbReference>
<protein>
    <submittedName>
        <fullName evidence="12">Methyl-accepting chemotaxis protein (Contains HAMP domain)</fullName>
    </submittedName>
</protein>
<dbReference type="PANTHER" id="PTHR32089">
    <property type="entry name" value="METHYL-ACCEPTING CHEMOTAXIS PROTEIN MCPB"/>
    <property type="match status" value="1"/>
</dbReference>
<organism evidence="12 13">
    <name type="scientific">Neptuniibacter caesariensis</name>
    <dbReference type="NCBI Taxonomy" id="207954"/>
    <lineage>
        <taxon>Bacteria</taxon>
        <taxon>Pseudomonadati</taxon>
        <taxon>Pseudomonadota</taxon>
        <taxon>Gammaproteobacteria</taxon>
        <taxon>Oceanospirillales</taxon>
        <taxon>Oceanospirillaceae</taxon>
        <taxon>Neptuniibacter</taxon>
    </lineage>
</organism>
<dbReference type="GO" id="GO:0004888">
    <property type="term" value="F:transmembrane signaling receptor activity"/>
    <property type="evidence" value="ECO:0007669"/>
    <property type="project" value="InterPro"/>
</dbReference>
<accession>A0A7U8C6I8</accession>
<evidence type="ECO:0000256" key="5">
    <source>
        <dbReference type="ARBA" id="ARBA00023136"/>
    </source>
</evidence>
<dbReference type="InterPro" id="IPR003660">
    <property type="entry name" value="HAMP_dom"/>
</dbReference>
<dbReference type="SUPFAM" id="SSF58104">
    <property type="entry name" value="Methyl-accepting chemotaxis protein (MCP) signaling domain"/>
    <property type="match status" value="1"/>
</dbReference>
<evidence type="ECO:0000256" key="1">
    <source>
        <dbReference type="ARBA" id="ARBA00004651"/>
    </source>
</evidence>
<keyword evidence="2" id="KW-1003">Cell membrane</keyword>
<evidence type="ECO:0000256" key="8">
    <source>
        <dbReference type="PROSITE-ProRule" id="PRU00284"/>
    </source>
</evidence>
<dbReference type="FunFam" id="1.10.287.950:FF:000001">
    <property type="entry name" value="Methyl-accepting chemotaxis sensory transducer"/>
    <property type="match status" value="1"/>
</dbReference>
<feature type="transmembrane region" description="Helical" evidence="9">
    <location>
        <begin position="12"/>
        <end position="30"/>
    </location>
</feature>
<sequence>MSRLTLKRKILLLSITPIILIVVLVMAFVYSNLTILGEHEVEDIRATMYEEKKSTLQNYVEIALTSIQPVIKAIPQLGEDTAREQAANILRSITFEKSKDGYVFVYDFAGNAVAMRPKTSLEGKNMMSLKDPNGVEIIKDLIDEGRKGGGFVSYMWNKPSKGSDAPKLSFASIVPEFGWMLGTGFYIDDIDDAVAAAEAKIKGQIWQTMLVIAGLGIVLTVLAIVISTWIASRVTKPLKDTAEALLDISKGEGDLTKRLAVQTNDEVGMVSQGFNEFADKIQALVSDIRDGVVDLSSSIKKMNHVVDETHSNVGQQRHETAQAAAAVHQMAAAAQEVATNAAGAANAASSADGEANSGKGTVDETITAINSLSSEINSASDVITSLQSDADKIGEVVNVINDIADQTNLLALNAAIEAARAGEQGRGFSVVADEVRTLANRTQQSTDEIRKMIESLQSGSRQAVSVMDSSRSQSSFTVDRAADASNSLNTITQSVGTITEMNTQIASAAEEQTSVAEEISRNVQQVADIAEYSATSAEELSQTSQELAQLETRLSGIVGQFKI</sequence>
<keyword evidence="13" id="KW-1185">Reference proteome</keyword>
<dbReference type="PROSITE" id="PS50885">
    <property type="entry name" value="HAMP"/>
    <property type="match status" value="1"/>
</dbReference>
<keyword evidence="4 9" id="KW-1133">Transmembrane helix</keyword>
<dbReference type="RefSeq" id="WP_007021446.1">
    <property type="nucleotide sequence ID" value="NZ_CH724126.1"/>
</dbReference>
<dbReference type="InterPro" id="IPR004089">
    <property type="entry name" value="MCPsignal_dom"/>
</dbReference>
<name>A0A7U8C6I8_NEPCE</name>
<evidence type="ECO:0000256" key="4">
    <source>
        <dbReference type="ARBA" id="ARBA00022989"/>
    </source>
</evidence>
<dbReference type="SMART" id="SM00304">
    <property type="entry name" value="HAMP"/>
    <property type="match status" value="1"/>
</dbReference>
<dbReference type="SMART" id="SM01049">
    <property type="entry name" value="Cache_2"/>
    <property type="match status" value="1"/>
</dbReference>
<feature type="domain" description="Methyl-accepting transducer" evidence="10">
    <location>
        <begin position="291"/>
        <end position="527"/>
    </location>
</feature>
<dbReference type="PRINTS" id="PR00260">
    <property type="entry name" value="CHEMTRNSDUCR"/>
</dbReference>
<evidence type="ECO:0000313" key="13">
    <source>
        <dbReference type="Proteomes" id="UP000002171"/>
    </source>
</evidence>
<keyword evidence="6 8" id="KW-0807">Transducer</keyword>
<evidence type="ECO:0000259" key="11">
    <source>
        <dbReference type="PROSITE" id="PS50885"/>
    </source>
</evidence>
<reference evidence="12 13" key="1">
    <citation type="submission" date="2006-02" db="EMBL/GenBank/DDBJ databases">
        <authorList>
            <person name="Pinhassi J."/>
            <person name="Pedros-Alio C."/>
            <person name="Ferriera S."/>
            <person name="Johnson J."/>
            <person name="Kravitz S."/>
            <person name="Halpern A."/>
            <person name="Remington K."/>
            <person name="Beeson K."/>
            <person name="Tran B."/>
            <person name="Rogers Y.-H."/>
            <person name="Friedman R."/>
            <person name="Venter J.C."/>
        </authorList>
    </citation>
    <scope>NUCLEOTIDE SEQUENCE [LARGE SCALE GENOMIC DNA]</scope>
    <source>
        <strain evidence="12 13">MED92</strain>
    </source>
</reference>
<dbReference type="PANTHER" id="PTHR32089:SF119">
    <property type="entry name" value="METHYL-ACCEPTING CHEMOTAXIS PROTEIN CTPL"/>
    <property type="match status" value="1"/>
</dbReference>
<dbReference type="Proteomes" id="UP000002171">
    <property type="component" value="Unassembled WGS sequence"/>
</dbReference>
<evidence type="ECO:0000256" key="2">
    <source>
        <dbReference type="ARBA" id="ARBA00022475"/>
    </source>
</evidence>
<comment type="similarity">
    <text evidence="7">Belongs to the methyl-accepting chemotaxis (MCP) protein family.</text>
</comment>
<evidence type="ECO:0000256" key="7">
    <source>
        <dbReference type="ARBA" id="ARBA00029447"/>
    </source>
</evidence>
<comment type="subcellular location">
    <subcellularLocation>
        <location evidence="1">Cell membrane</location>
        <topology evidence="1">Multi-pass membrane protein</topology>
    </subcellularLocation>
</comment>
<evidence type="ECO:0000256" key="9">
    <source>
        <dbReference type="SAM" id="Phobius"/>
    </source>
</evidence>
<dbReference type="InterPro" id="IPR004090">
    <property type="entry name" value="Chemotax_Me-accpt_rcpt"/>
</dbReference>
<evidence type="ECO:0000313" key="12">
    <source>
        <dbReference type="EMBL" id="EAR61164.1"/>
    </source>
</evidence>
<comment type="caution">
    <text evidence="12">The sequence shown here is derived from an EMBL/GenBank/DDBJ whole genome shotgun (WGS) entry which is preliminary data.</text>
</comment>
<dbReference type="AlphaFoldDB" id="A0A7U8C6I8"/>
<gene>
    <name evidence="12" type="ORF">MED92_04899</name>
</gene>
<evidence type="ECO:0000256" key="3">
    <source>
        <dbReference type="ARBA" id="ARBA00022692"/>
    </source>
</evidence>
<dbReference type="Gene3D" id="1.10.287.950">
    <property type="entry name" value="Methyl-accepting chemotaxis protein"/>
    <property type="match status" value="1"/>
</dbReference>
<dbReference type="InterPro" id="IPR033480">
    <property type="entry name" value="sCache_2"/>
</dbReference>
<dbReference type="Gene3D" id="3.30.450.20">
    <property type="entry name" value="PAS domain"/>
    <property type="match status" value="1"/>
</dbReference>
<feature type="transmembrane region" description="Helical" evidence="9">
    <location>
        <begin position="209"/>
        <end position="231"/>
    </location>
</feature>
<dbReference type="OrthoDB" id="6376221at2"/>
<evidence type="ECO:0000259" key="10">
    <source>
        <dbReference type="PROSITE" id="PS50111"/>
    </source>
</evidence>